<evidence type="ECO:0000313" key="2">
    <source>
        <dbReference type="EMBL" id="QCE03052.1"/>
    </source>
</evidence>
<keyword evidence="1" id="KW-0472">Membrane</keyword>
<dbReference type="PANTHER" id="PTHR34115:SF6">
    <property type="entry name" value="PROTEIN, PUTATIVE-RELATED"/>
    <property type="match status" value="1"/>
</dbReference>
<reference evidence="2 3" key="1">
    <citation type="submission" date="2019-04" db="EMBL/GenBank/DDBJ databases">
        <title>An improved genome assembly and genetic linkage map for asparagus bean, Vigna unguiculata ssp. sesquipedialis.</title>
        <authorList>
            <person name="Xia Q."/>
            <person name="Zhang R."/>
            <person name="Dong Y."/>
        </authorList>
    </citation>
    <scope>NUCLEOTIDE SEQUENCE [LARGE SCALE GENOMIC DNA]</scope>
    <source>
        <tissue evidence="2">Leaf</tissue>
    </source>
</reference>
<name>A0A4D6MR16_VIGUN</name>
<keyword evidence="1" id="KW-0812">Transmembrane</keyword>
<protein>
    <submittedName>
        <fullName evidence="2">Uncharacterized protein</fullName>
    </submittedName>
</protein>
<keyword evidence="1" id="KW-1133">Transmembrane helix</keyword>
<feature type="transmembrane region" description="Helical" evidence="1">
    <location>
        <begin position="96"/>
        <end position="116"/>
    </location>
</feature>
<evidence type="ECO:0000256" key="1">
    <source>
        <dbReference type="SAM" id="Phobius"/>
    </source>
</evidence>
<dbReference type="AlphaFoldDB" id="A0A4D6MR16"/>
<feature type="transmembrane region" description="Helical" evidence="1">
    <location>
        <begin position="128"/>
        <end position="148"/>
    </location>
</feature>
<keyword evidence="3" id="KW-1185">Reference proteome</keyword>
<evidence type="ECO:0000313" key="3">
    <source>
        <dbReference type="Proteomes" id="UP000501690"/>
    </source>
</evidence>
<feature type="transmembrane region" description="Helical" evidence="1">
    <location>
        <begin position="154"/>
        <end position="174"/>
    </location>
</feature>
<proteinExistence type="predicted"/>
<dbReference type="EMBL" id="CP039352">
    <property type="protein sequence ID" value="QCE03052.1"/>
    <property type="molecule type" value="Genomic_DNA"/>
</dbReference>
<accession>A0A4D6MR16</accession>
<organism evidence="2 3">
    <name type="scientific">Vigna unguiculata</name>
    <name type="common">Cowpea</name>
    <dbReference type="NCBI Taxonomy" id="3917"/>
    <lineage>
        <taxon>Eukaryota</taxon>
        <taxon>Viridiplantae</taxon>
        <taxon>Streptophyta</taxon>
        <taxon>Embryophyta</taxon>
        <taxon>Tracheophyta</taxon>
        <taxon>Spermatophyta</taxon>
        <taxon>Magnoliopsida</taxon>
        <taxon>eudicotyledons</taxon>
        <taxon>Gunneridae</taxon>
        <taxon>Pentapetalae</taxon>
        <taxon>rosids</taxon>
        <taxon>fabids</taxon>
        <taxon>Fabales</taxon>
        <taxon>Fabaceae</taxon>
        <taxon>Papilionoideae</taxon>
        <taxon>50 kb inversion clade</taxon>
        <taxon>NPAAA clade</taxon>
        <taxon>indigoferoid/millettioid clade</taxon>
        <taxon>Phaseoleae</taxon>
        <taxon>Vigna</taxon>
    </lineage>
</organism>
<dbReference type="PANTHER" id="PTHR34115">
    <property type="entry name" value="PROTEIN, PUTATIVE-RELATED"/>
    <property type="match status" value="1"/>
</dbReference>
<dbReference type="InterPro" id="IPR053258">
    <property type="entry name" value="Ca-permeable_cation_channel"/>
</dbReference>
<gene>
    <name evidence="2" type="ORF">DEO72_LG8g1071</name>
</gene>
<sequence length="205" mass="23778">MEGFKLENEVRVVEDIDLKHVRIPIYRLRARRLNHVPRRVKPKKTSSTTRTKKDQGLVITAFPCHEVFMFLNQHFLGALQVEYQNKTKSPFETHPFHMWTFLASICFYSVVLAFKVHLKAPCAHFSMFLQNVLIVSGSLSSASLLSIFQPLHHFWFLYAIGLCMPLMLAHQYLLKNLVLKVVTGITTSAFQLRDNLCMVFGRIRQ</sequence>
<dbReference type="Proteomes" id="UP000501690">
    <property type="component" value="Linkage Group LG8"/>
</dbReference>